<reference evidence="2 3" key="1">
    <citation type="submission" date="2014-03" db="EMBL/GenBank/DDBJ databases">
        <title>Draft genome of the hookworm Oesophagostomum dentatum.</title>
        <authorList>
            <person name="Mitreva M."/>
        </authorList>
    </citation>
    <scope>NUCLEOTIDE SEQUENCE [LARGE SCALE GENOMIC DNA]</scope>
    <source>
        <strain evidence="2 3">OD-Hann</strain>
    </source>
</reference>
<keyword evidence="3" id="KW-1185">Reference proteome</keyword>
<dbReference type="AlphaFoldDB" id="A0A0B1TU74"/>
<organism evidence="2 3">
    <name type="scientific">Oesophagostomum dentatum</name>
    <name type="common">Nodular worm</name>
    <dbReference type="NCBI Taxonomy" id="61180"/>
    <lineage>
        <taxon>Eukaryota</taxon>
        <taxon>Metazoa</taxon>
        <taxon>Ecdysozoa</taxon>
        <taxon>Nematoda</taxon>
        <taxon>Chromadorea</taxon>
        <taxon>Rhabditida</taxon>
        <taxon>Rhabditina</taxon>
        <taxon>Rhabditomorpha</taxon>
        <taxon>Strongyloidea</taxon>
        <taxon>Strongylidae</taxon>
        <taxon>Oesophagostomum</taxon>
    </lineage>
</organism>
<evidence type="ECO:0000313" key="3">
    <source>
        <dbReference type="Proteomes" id="UP000053660"/>
    </source>
</evidence>
<proteinExistence type="predicted"/>
<dbReference type="Proteomes" id="UP000053660">
    <property type="component" value="Unassembled WGS sequence"/>
</dbReference>
<feature type="signal peptide" evidence="1">
    <location>
        <begin position="1"/>
        <end position="19"/>
    </location>
</feature>
<keyword evidence="1" id="KW-0732">Signal</keyword>
<gene>
    <name evidence="2" type="ORF">OESDEN_00368</name>
</gene>
<name>A0A0B1TU74_OESDE</name>
<protein>
    <submittedName>
        <fullName evidence="2">Uncharacterized protein</fullName>
    </submittedName>
</protein>
<dbReference type="OrthoDB" id="5878019at2759"/>
<accession>A0A0B1TU74</accession>
<dbReference type="EMBL" id="KN549211">
    <property type="protein sequence ID" value="KHJ99651.1"/>
    <property type="molecule type" value="Genomic_DNA"/>
</dbReference>
<evidence type="ECO:0000256" key="1">
    <source>
        <dbReference type="SAM" id="SignalP"/>
    </source>
</evidence>
<feature type="chain" id="PRO_5002062971" evidence="1">
    <location>
        <begin position="20"/>
        <end position="90"/>
    </location>
</feature>
<sequence length="90" mass="10013">MSKMRLALLSTALFALTSASPAIFNEERIEAMLEKLRRAKGTGEYAINTVGCTLLCSGPDISCFLRRSYSFISLSTVWNDLKYEILRGVT</sequence>
<evidence type="ECO:0000313" key="2">
    <source>
        <dbReference type="EMBL" id="KHJ99651.1"/>
    </source>
</evidence>